<dbReference type="OrthoDB" id="72960at2"/>
<evidence type="ECO:0000256" key="1">
    <source>
        <dbReference type="SAM" id="MobiDB-lite"/>
    </source>
</evidence>
<evidence type="ECO:0000313" key="3">
    <source>
        <dbReference type="Proteomes" id="UP000020492"/>
    </source>
</evidence>
<keyword evidence="3" id="KW-1185">Reference proteome</keyword>
<sequence>MTRLNHTRAAAQQLANKRAALRAQELRTEIITTLSQPGRGRTYTDKFLMVGGQPLPIGGKRNKPHTASAPGDPPAVDSGDLRNSIGVQKIKDGHYRVGTNKKHGVYMEFGTRKVAARPWLRPSLEKLRSRRG</sequence>
<dbReference type="PATRIC" id="fig|1476583.3.peg.2515"/>
<accession>A0A016QNF2</accession>
<dbReference type="RefSeq" id="WP_034358572.1">
    <property type="nucleotide sequence ID" value="NZ_JHAC01000039.1"/>
</dbReference>
<gene>
    <name evidence="2" type="ORF">DEIPH_ctg041orf0008</name>
</gene>
<protein>
    <recommendedName>
        <fullName evidence="4">HK97 gp10 family phage protein</fullName>
    </recommendedName>
</protein>
<proteinExistence type="predicted"/>
<dbReference type="AlphaFoldDB" id="A0A016QNF2"/>
<dbReference type="STRING" id="1476583.DEIPH_ctg041orf0008"/>
<dbReference type="EMBL" id="JHAC01000039">
    <property type="protein sequence ID" value="EYB67412.1"/>
    <property type="molecule type" value="Genomic_DNA"/>
</dbReference>
<evidence type="ECO:0008006" key="4">
    <source>
        <dbReference type="Google" id="ProtNLM"/>
    </source>
</evidence>
<dbReference type="InterPro" id="IPR010064">
    <property type="entry name" value="HK97-gp10_tail"/>
</dbReference>
<dbReference type="Pfam" id="PF04883">
    <property type="entry name" value="HK97-gp10_like"/>
    <property type="match status" value="1"/>
</dbReference>
<dbReference type="eggNOG" id="ENOG5033DA4">
    <property type="taxonomic scope" value="Bacteria"/>
</dbReference>
<evidence type="ECO:0000313" key="2">
    <source>
        <dbReference type="EMBL" id="EYB67412.1"/>
    </source>
</evidence>
<comment type="caution">
    <text evidence="2">The sequence shown here is derived from an EMBL/GenBank/DDBJ whole genome shotgun (WGS) entry which is preliminary data.</text>
</comment>
<reference evidence="2 3" key="1">
    <citation type="submission" date="2014-03" db="EMBL/GenBank/DDBJ databases">
        <title>Draft genome sequence of Deinococcus phoenicis 1P10ME.</title>
        <authorList>
            <person name="Stepanov V.G."/>
            <person name="Vaishampayan P."/>
            <person name="Venkateswaran K."/>
            <person name="Fox G.E."/>
        </authorList>
    </citation>
    <scope>NUCLEOTIDE SEQUENCE [LARGE SCALE GENOMIC DNA]</scope>
    <source>
        <strain evidence="2 3">1P10ME</strain>
    </source>
</reference>
<feature type="region of interest" description="Disordered" evidence="1">
    <location>
        <begin position="52"/>
        <end position="81"/>
    </location>
</feature>
<dbReference type="Proteomes" id="UP000020492">
    <property type="component" value="Unassembled WGS sequence"/>
</dbReference>
<name>A0A016QNF2_9DEIO</name>
<organism evidence="2 3">
    <name type="scientific">Deinococcus phoenicis</name>
    <dbReference type="NCBI Taxonomy" id="1476583"/>
    <lineage>
        <taxon>Bacteria</taxon>
        <taxon>Thermotogati</taxon>
        <taxon>Deinococcota</taxon>
        <taxon>Deinococci</taxon>
        <taxon>Deinococcales</taxon>
        <taxon>Deinococcaceae</taxon>
        <taxon>Deinococcus</taxon>
    </lineage>
</organism>